<evidence type="ECO:0000313" key="13">
    <source>
        <dbReference type="EMBL" id="MFD2670494.1"/>
    </source>
</evidence>
<evidence type="ECO:0000313" key="14">
    <source>
        <dbReference type="Proteomes" id="UP001597497"/>
    </source>
</evidence>
<reference evidence="14" key="1">
    <citation type="journal article" date="2019" name="Int. J. Syst. Evol. Microbiol.">
        <title>The Global Catalogue of Microorganisms (GCM) 10K type strain sequencing project: providing services to taxonomists for standard genome sequencing and annotation.</title>
        <authorList>
            <consortium name="The Broad Institute Genomics Platform"/>
            <consortium name="The Broad Institute Genome Sequencing Center for Infectious Disease"/>
            <person name="Wu L."/>
            <person name="Ma J."/>
        </authorList>
    </citation>
    <scope>NUCLEOTIDE SEQUENCE [LARGE SCALE GENOMIC DNA]</scope>
    <source>
        <strain evidence="14">KCTC 33676</strain>
    </source>
</reference>
<evidence type="ECO:0000256" key="7">
    <source>
        <dbReference type="ARBA" id="ARBA00022842"/>
    </source>
</evidence>
<organism evidence="13 14">
    <name type="scientific">Marinicrinis sediminis</name>
    <dbReference type="NCBI Taxonomy" id="1652465"/>
    <lineage>
        <taxon>Bacteria</taxon>
        <taxon>Bacillati</taxon>
        <taxon>Bacillota</taxon>
        <taxon>Bacilli</taxon>
        <taxon>Bacillales</taxon>
        <taxon>Paenibacillaceae</taxon>
    </lineage>
</organism>
<keyword evidence="14" id="KW-1185">Reference proteome</keyword>
<evidence type="ECO:0000256" key="4">
    <source>
        <dbReference type="ARBA" id="ARBA00022723"/>
    </source>
</evidence>
<dbReference type="PROSITE" id="PS01012">
    <property type="entry name" value="FOLYLPOLYGLU_SYNT_2"/>
    <property type="match status" value="1"/>
</dbReference>
<keyword evidence="6 10" id="KW-0067">ATP-binding</keyword>
<dbReference type="InterPro" id="IPR001645">
    <property type="entry name" value="Folylpolyglutamate_synth"/>
</dbReference>
<evidence type="ECO:0000259" key="11">
    <source>
        <dbReference type="Pfam" id="PF02875"/>
    </source>
</evidence>
<dbReference type="Pfam" id="PF02875">
    <property type="entry name" value="Mur_ligase_C"/>
    <property type="match status" value="1"/>
</dbReference>
<protein>
    <recommendedName>
        <fullName evidence="2">tetrahydrofolate synthase</fullName>
        <ecNumber evidence="2">6.3.2.17</ecNumber>
    </recommendedName>
    <alternativeName>
        <fullName evidence="8">Tetrahydrofolylpolyglutamate synthase</fullName>
    </alternativeName>
</protein>
<dbReference type="Proteomes" id="UP001597497">
    <property type="component" value="Unassembled WGS sequence"/>
</dbReference>
<dbReference type="Pfam" id="PF08245">
    <property type="entry name" value="Mur_ligase_M"/>
    <property type="match status" value="1"/>
</dbReference>
<proteinExistence type="inferred from homology"/>
<dbReference type="NCBIfam" id="TIGR01499">
    <property type="entry name" value="folC"/>
    <property type="match status" value="1"/>
</dbReference>
<dbReference type="EC" id="6.3.2.17" evidence="2"/>
<dbReference type="PANTHER" id="PTHR11136:SF0">
    <property type="entry name" value="DIHYDROFOLATE SYNTHETASE-RELATED"/>
    <property type="match status" value="1"/>
</dbReference>
<evidence type="ECO:0000256" key="10">
    <source>
        <dbReference type="PIRNR" id="PIRNR001563"/>
    </source>
</evidence>
<keyword evidence="5 10" id="KW-0547">Nucleotide-binding</keyword>
<dbReference type="InterPro" id="IPR013221">
    <property type="entry name" value="Mur_ligase_cen"/>
</dbReference>
<dbReference type="PROSITE" id="PS01011">
    <property type="entry name" value="FOLYLPOLYGLU_SYNT_1"/>
    <property type="match status" value="1"/>
</dbReference>
<keyword evidence="3 10" id="KW-0436">Ligase</keyword>
<gene>
    <name evidence="13" type="ORF">ACFSUC_02585</name>
</gene>
<evidence type="ECO:0000259" key="12">
    <source>
        <dbReference type="Pfam" id="PF08245"/>
    </source>
</evidence>
<name>A0ABW5R7B6_9BACL</name>
<feature type="domain" description="Mur ligase central" evidence="12">
    <location>
        <begin position="46"/>
        <end position="273"/>
    </location>
</feature>
<accession>A0ABW5R7B6</accession>
<comment type="similarity">
    <text evidence="1 10">Belongs to the folylpolyglutamate synthase family.</text>
</comment>
<evidence type="ECO:0000256" key="9">
    <source>
        <dbReference type="ARBA" id="ARBA00047493"/>
    </source>
</evidence>
<comment type="catalytic activity">
    <reaction evidence="9">
        <text>(6S)-5,6,7,8-tetrahydrofolyl-(gamma-L-Glu)(n) + L-glutamate + ATP = (6S)-5,6,7,8-tetrahydrofolyl-(gamma-L-Glu)(n+1) + ADP + phosphate + H(+)</text>
        <dbReference type="Rhea" id="RHEA:10580"/>
        <dbReference type="Rhea" id="RHEA-COMP:14738"/>
        <dbReference type="Rhea" id="RHEA-COMP:14740"/>
        <dbReference type="ChEBI" id="CHEBI:15378"/>
        <dbReference type="ChEBI" id="CHEBI:29985"/>
        <dbReference type="ChEBI" id="CHEBI:30616"/>
        <dbReference type="ChEBI" id="CHEBI:43474"/>
        <dbReference type="ChEBI" id="CHEBI:141005"/>
        <dbReference type="ChEBI" id="CHEBI:456216"/>
        <dbReference type="EC" id="6.3.2.17"/>
    </reaction>
</comment>
<dbReference type="Gene3D" id="3.90.190.20">
    <property type="entry name" value="Mur ligase, C-terminal domain"/>
    <property type="match status" value="1"/>
</dbReference>
<sequence>MLHAYEEAVEWIHSLIPFGIKPGLKRMEALMEAFGRPERRLKVIHVAGTNGKGSTCRMIAQVLQQSGYDVGSFTSPYIERFTNRIQYNGQDIADDDVLHLANQLQPVVEQIAQTELGSPTMFEVVTALSILYFAKHTYPHYVVMETGLGGRLDSTNVVIPIVTAITNVGMDHMDILGDTLTQIASEKAGIIKPGVPLVSTAEHPEVIRVLKSVAAEKKSSCYFIHDAFHTSGATSSEAGSAFHFSGPFRDIPNLQLSMKGSFQVKNAAAAVMVLEVLRQYYAAVIEDEDLHQGLKEAFWPGRMEMLSADPPLLIDGAHNPEGAQALVQAIQELYPDRNVHFLFGMLDTKNHREYLTHILPIVKTLIITEPDFRKKMQAEALARMVETFPEAAHIDVQVEPDWKKALSELMNITEEEDLAVVSGTLYLISDIRSWVLHHSESEKGW</sequence>
<dbReference type="EMBL" id="JBHUMM010000002">
    <property type="protein sequence ID" value="MFD2670494.1"/>
    <property type="molecule type" value="Genomic_DNA"/>
</dbReference>
<evidence type="ECO:0000256" key="2">
    <source>
        <dbReference type="ARBA" id="ARBA00013025"/>
    </source>
</evidence>
<dbReference type="RefSeq" id="WP_379927884.1">
    <property type="nucleotide sequence ID" value="NZ_JBHUMM010000002.1"/>
</dbReference>
<keyword evidence="4" id="KW-0479">Metal-binding</keyword>
<dbReference type="Gene3D" id="3.40.1190.10">
    <property type="entry name" value="Mur-like, catalytic domain"/>
    <property type="match status" value="1"/>
</dbReference>
<dbReference type="InterPro" id="IPR018109">
    <property type="entry name" value="Folylpolyglutamate_synth_CS"/>
</dbReference>
<evidence type="ECO:0000256" key="3">
    <source>
        <dbReference type="ARBA" id="ARBA00022598"/>
    </source>
</evidence>
<dbReference type="InterPro" id="IPR036565">
    <property type="entry name" value="Mur-like_cat_sf"/>
</dbReference>
<evidence type="ECO:0000256" key="5">
    <source>
        <dbReference type="ARBA" id="ARBA00022741"/>
    </source>
</evidence>
<evidence type="ECO:0000256" key="8">
    <source>
        <dbReference type="ARBA" id="ARBA00030592"/>
    </source>
</evidence>
<dbReference type="PIRSF" id="PIRSF001563">
    <property type="entry name" value="Folylpolyglu_synth"/>
    <property type="match status" value="1"/>
</dbReference>
<comment type="caution">
    <text evidence="13">The sequence shown here is derived from an EMBL/GenBank/DDBJ whole genome shotgun (WGS) entry which is preliminary data.</text>
</comment>
<dbReference type="SUPFAM" id="SSF53623">
    <property type="entry name" value="MurD-like peptide ligases, catalytic domain"/>
    <property type="match status" value="1"/>
</dbReference>
<dbReference type="PANTHER" id="PTHR11136">
    <property type="entry name" value="FOLYLPOLYGLUTAMATE SYNTHASE-RELATED"/>
    <property type="match status" value="1"/>
</dbReference>
<keyword evidence="7" id="KW-0460">Magnesium</keyword>
<dbReference type="InterPro" id="IPR004101">
    <property type="entry name" value="Mur_ligase_C"/>
</dbReference>
<evidence type="ECO:0000256" key="1">
    <source>
        <dbReference type="ARBA" id="ARBA00008276"/>
    </source>
</evidence>
<dbReference type="GO" id="GO:0016874">
    <property type="term" value="F:ligase activity"/>
    <property type="evidence" value="ECO:0007669"/>
    <property type="project" value="UniProtKB-KW"/>
</dbReference>
<dbReference type="InterPro" id="IPR036615">
    <property type="entry name" value="Mur_ligase_C_dom_sf"/>
</dbReference>
<evidence type="ECO:0000256" key="6">
    <source>
        <dbReference type="ARBA" id="ARBA00022840"/>
    </source>
</evidence>
<dbReference type="SUPFAM" id="SSF53244">
    <property type="entry name" value="MurD-like peptide ligases, peptide-binding domain"/>
    <property type="match status" value="1"/>
</dbReference>
<feature type="domain" description="Mur ligase C-terminal" evidence="11">
    <location>
        <begin position="301"/>
        <end position="424"/>
    </location>
</feature>